<name>A0A210R3E6_MIZYE</name>
<keyword evidence="1 5" id="KW-0853">WD repeat</keyword>
<protein>
    <recommendedName>
        <fullName evidence="4">WD repeat-containing protein 70</fullName>
    </recommendedName>
</protein>
<feature type="region of interest" description="Disordered" evidence="6">
    <location>
        <begin position="57"/>
        <end position="201"/>
    </location>
</feature>
<keyword evidence="8" id="KW-1185">Reference proteome</keyword>
<organism evidence="7 8">
    <name type="scientific">Mizuhopecten yessoensis</name>
    <name type="common">Japanese scallop</name>
    <name type="synonym">Patinopecten yessoensis</name>
    <dbReference type="NCBI Taxonomy" id="6573"/>
    <lineage>
        <taxon>Eukaryota</taxon>
        <taxon>Metazoa</taxon>
        <taxon>Spiralia</taxon>
        <taxon>Lophotrochozoa</taxon>
        <taxon>Mollusca</taxon>
        <taxon>Bivalvia</taxon>
        <taxon>Autobranchia</taxon>
        <taxon>Pteriomorphia</taxon>
        <taxon>Pectinida</taxon>
        <taxon>Pectinoidea</taxon>
        <taxon>Pectinidae</taxon>
        <taxon>Mizuhopecten</taxon>
    </lineage>
</organism>
<feature type="compositionally biased region" description="Basic and acidic residues" evidence="6">
    <location>
        <begin position="574"/>
        <end position="596"/>
    </location>
</feature>
<dbReference type="PRINTS" id="PR00320">
    <property type="entry name" value="GPROTEINBRPT"/>
</dbReference>
<dbReference type="PANTHER" id="PTHR16017:SF0">
    <property type="entry name" value="WD REPEAT-CONTAINING PROTEIN 70"/>
    <property type="match status" value="1"/>
</dbReference>
<dbReference type="FunFam" id="2.130.10.10:FF:001038">
    <property type="entry name" value="WD repeat domain 70"/>
    <property type="match status" value="1"/>
</dbReference>
<feature type="repeat" description="WD" evidence="5">
    <location>
        <begin position="207"/>
        <end position="239"/>
    </location>
</feature>
<reference evidence="7 8" key="1">
    <citation type="journal article" date="2017" name="Nat. Ecol. Evol.">
        <title>Scallop genome provides insights into evolution of bilaterian karyotype and development.</title>
        <authorList>
            <person name="Wang S."/>
            <person name="Zhang J."/>
            <person name="Jiao W."/>
            <person name="Li J."/>
            <person name="Xun X."/>
            <person name="Sun Y."/>
            <person name="Guo X."/>
            <person name="Huan P."/>
            <person name="Dong B."/>
            <person name="Zhang L."/>
            <person name="Hu X."/>
            <person name="Sun X."/>
            <person name="Wang J."/>
            <person name="Zhao C."/>
            <person name="Wang Y."/>
            <person name="Wang D."/>
            <person name="Huang X."/>
            <person name="Wang R."/>
            <person name="Lv J."/>
            <person name="Li Y."/>
            <person name="Zhang Z."/>
            <person name="Liu B."/>
            <person name="Lu W."/>
            <person name="Hui Y."/>
            <person name="Liang J."/>
            <person name="Zhou Z."/>
            <person name="Hou R."/>
            <person name="Li X."/>
            <person name="Liu Y."/>
            <person name="Li H."/>
            <person name="Ning X."/>
            <person name="Lin Y."/>
            <person name="Zhao L."/>
            <person name="Xing Q."/>
            <person name="Dou J."/>
            <person name="Li Y."/>
            <person name="Mao J."/>
            <person name="Guo H."/>
            <person name="Dou H."/>
            <person name="Li T."/>
            <person name="Mu C."/>
            <person name="Jiang W."/>
            <person name="Fu Q."/>
            <person name="Fu X."/>
            <person name="Miao Y."/>
            <person name="Liu J."/>
            <person name="Yu Q."/>
            <person name="Li R."/>
            <person name="Liao H."/>
            <person name="Li X."/>
            <person name="Kong Y."/>
            <person name="Jiang Z."/>
            <person name="Chourrout D."/>
            <person name="Li R."/>
            <person name="Bao Z."/>
        </authorList>
    </citation>
    <scope>NUCLEOTIDE SEQUENCE [LARGE SCALE GENOMIC DNA]</scope>
    <source>
        <strain evidence="7 8">PY_sf001</strain>
    </source>
</reference>
<feature type="region of interest" description="Disordered" evidence="6">
    <location>
        <begin position="574"/>
        <end position="608"/>
    </location>
</feature>
<sequence>MEDDEEEMKSLRESKGDSSKDEANKPSATQSHVQGTQKKARTFDFMAMFQEARKTAIDRTKDNIDSEPPDIETLTVSKKEKSRKESSSSSGSDSDSSADSDSDSSSSDEKPNSKTKKDKPKKKAVSSDSDEEVVGPPLPPGMLGPDKTKRSDEEEDDIGPPLPPGMRGGGDSDSPGMRGRGDSDEDDSEEEEESLISKIPSSHEILLNHGVKPVSALALDPSGARLVTGGVDYEMKFWDFAGMDTSLKSFRSIRPCECHPIKQLQYSSTGDTILVVSGNNKAKVLDRDGFEKMECAKGDPYLLDMSNTKGHSAMLNSGCWHPKTREEFMTCSNDGTVRLWDVNMEGKKHKTVLKPRTQLGRKTVPTTCTYSKDGRWVATACQDGSIQIWDHNKSFVNVSMVNRNCHMNGSDTSCLCFSYCGQILASRGGDDTLKTWDIRNFKKPLNVVNDLDNFFSFTDCVFSPDDQMIITGLSVKKNTGKGKLLFYERNTLTKLSELEISDSSVVRCLWHPKLNQMVVGCADGQVRLFYDPKKSQRGAMLSVVKSERKSRQIKVMTTQQIITPYALPMFREGRPTSTRKAEERVRKDPVKSRRPDLPITGPGEGGRVAQRGATLSQYVVQNLVLRKPDKYENDPREAILRHAKEAEENPFWVEPAYKKNQPVRIFQEVEEEKKDDDDDEPLWKKAKLG</sequence>
<dbReference type="FunFam" id="2.130.10.10:FF:000294">
    <property type="entry name" value="WD repeat-containing protein 70"/>
    <property type="match status" value="1"/>
</dbReference>
<accession>A0A210R3E6</accession>
<gene>
    <name evidence="7" type="ORF">KP79_PYT08870</name>
</gene>
<feature type="region of interest" description="Disordered" evidence="6">
    <location>
        <begin position="1"/>
        <end position="45"/>
    </location>
</feature>
<feature type="compositionally biased region" description="Polar residues" evidence="6">
    <location>
        <begin position="26"/>
        <end position="37"/>
    </location>
</feature>
<proteinExistence type="inferred from homology"/>
<dbReference type="Pfam" id="PF00400">
    <property type="entry name" value="WD40"/>
    <property type="match status" value="5"/>
</dbReference>
<dbReference type="Proteomes" id="UP000242188">
    <property type="component" value="Unassembled WGS sequence"/>
</dbReference>
<feature type="repeat" description="WD" evidence="5">
    <location>
        <begin position="370"/>
        <end position="390"/>
    </location>
</feature>
<feature type="repeat" description="WD" evidence="5">
    <location>
        <begin position="308"/>
        <end position="343"/>
    </location>
</feature>
<dbReference type="InterPro" id="IPR015943">
    <property type="entry name" value="WD40/YVTN_repeat-like_dom_sf"/>
</dbReference>
<dbReference type="InterPro" id="IPR001680">
    <property type="entry name" value="WD40_rpt"/>
</dbReference>
<feature type="compositionally biased region" description="Acidic residues" evidence="6">
    <location>
        <begin position="183"/>
        <end position="194"/>
    </location>
</feature>
<keyword evidence="2" id="KW-0677">Repeat</keyword>
<evidence type="ECO:0000256" key="4">
    <source>
        <dbReference type="ARBA" id="ARBA00040943"/>
    </source>
</evidence>
<feature type="compositionally biased region" description="Basic and acidic residues" evidence="6">
    <location>
        <begin position="77"/>
        <end position="86"/>
    </location>
</feature>
<feature type="compositionally biased region" description="Acidic residues" evidence="6">
    <location>
        <begin position="668"/>
        <end position="680"/>
    </location>
</feature>
<comment type="similarity">
    <text evidence="3">Belongs to the WD repeat GAD-1 family.</text>
</comment>
<feature type="compositionally biased region" description="Basic and acidic residues" evidence="6">
    <location>
        <begin position="8"/>
        <end position="24"/>
    </location>
</feature>
<evidence type="ECO:0000256" key="6">
    <source>
        <dbReference type="SAM" id="MobiDB-lite"/>
    </source>
</evidence>
<dbReference type="EMBL" id="NEDP02000628">
    <property type="protein sequence ID" value="OWF55537.1"/>
    <property type="molecule type" value="Genomic_DNA"/>
</dbReference>
<dbReference type="InterPro" id="IPR020472">
    <property type="entry name" value="WD40_PAC1"/>
</dbReference>
<dbReference type="PANTHER" id="PTHR16017">
    <property type="entry name" value="GASTRULATION DEFECTIVE PROTEIN 1-RELATED"/>
    <property type="match status" value="1"/>
</dbReference>
<dbReference type="GO" id="GO:0035861">
    <property type="term" value="C:site of double-strand break"/>
    <property type="evidence" value="ECO:0007669"/>
    <property type="project" value="TreeGrafter"/>
</dbReference>
<evidence type="ECO:0000313" key="8">
    <source>
        <dbReference type="Proteomes" id="UP000242188"/>
    </source>
</evidence>
<dbReference type="SUPFAM" id="SSF50978">
    <property type="entry name" value="WD40 repeat-like"/>
    <property type="match status" value="1"/>
</dbReference>
<dbReference type="InterPro" id="IPR036322">
    <property type="entry name" value="WD40_repeat_dom_sf"/>
</dbReference>
<comment type="caution">
    <text evidence="7">The sequence shown here is derived from an EMBL/GenBank/DDBJ whole genome shotgun (WGS) entry which is preliminary data.</text>
</comment>
<evidence type="ECO:0000256" key="3">
    <source>
        <dbReference type="ARBA" id="ARBA00038343"/>
    </source>
</evidence>
<dbReference type="SMART" id="SM00320">
    <property type="entry name" value="WD40"/>
    <property type="match status" value="6"/>
</dbReference>
<feature type="region of interest" description="Disordered" evidence="6">
    <location>
        <begin position="668"/>
        <end position="689"/>
    </location>
</feature>
<dbReference type="Gene3D" id="2.130.10.10">
    <property type="entry name" value="YVTN repeat-like/Quinoprotein amine dehydrogenase"/>
    <property type="match status" value="3"/>
</dbReference>
<dbReference type="InterPro" id="IPR051858">
    <property type="entry name" value="WD_repeat_GAD-1"/>
</dbReference>
<evidence type="ECO:0000256" key="1">
    <source>
        <dbReference type="ARBA" id="ARBA00022574"/>
    </source>
</evidence>
<dbReference type="PROSITE" id="PS50082">
    <property type="entry name" value="WD_REPEATS_2"/>
    <property type="match status" value="3"/>
</dbReference>
<evidence type="ECO:0000256" key="2">
    <source>
        <dbReference type="ARBA" id="ARBA00022737"/>
    </source>
</evidence>
<dbReference type="AlphaFoldDB" id="A0A210R3E6"/>
<dbReference type="PROSITE" id="PS50294">
    <property type="entry name" value="WD_REPEATS_REGION"/>
    <property type="match status" value="2"/>
</dbReference>
<dbReference type="GO" id="GO:0005634">
    <property type="term" value="C:nucleus"/>
    <property type="evidence" value="ECO:0007669"/>
    <property type="project" value="TreeGrafter"/>
</dbReference>
<dbReference type="OrthoDB" id="10264376at2759"/>
<feature type="compositionally biased region" description="Basic residues" evidence="6">
    <location>
        <begin position="113"/>
        <end position="124"/>
    </location>
</feature>
<dbReference type="STRING" id="6573.A0A210R3E6"/>
<evidence type="ECO:0000313" key="7">
    <source>
        <dbReference type="EMBL" id="OWF55537.1"/>
    </source>
</evidence>
<evidence type="ECO:0000256" key="5">
    <source>
        <dbReference type="PROSITE-ProRule" id="PRU00221"/>
    </source>
</evidence>